<reference evidence="2" key="1">
    <citation type="submission" date="2023-01" db="EMBL/GenBank/DDBJ databases">
        <title>Draft genome sequence of Nocardiopsis sp. LSu2-4 isolated from halophytes.</title>
        <authorList>
            <person name="Duangmal K."/>
            <person name="Chantavorakit T."/>
        </authorList>
    </citation>
    <scope>NUCLEOTIDE SEQUENCE</scope>
    <source>
        <strain evidence="2">LSu2-4</strain>
    </source>
</reference>
<evidence type="ECO:0000313" key="2">
    <source>
        <dbReference type="EMBL" id="MDA2808733.1"/>
    </source>
</evidence>
<sequence length="671" mass="71762">MPHLPYGSWPSPIGADAVARHDGAPGWPAAVGEEVWWTEPRPEEGGRTALCRTRLDRPEDGVEEVLGVPWNARTRVHEYGGRPYLLLDRAEAGTAAVFSEYTDQRLYLFFPGQVQPPSPLTPAPEVPGALRYAEAVAGPPGRDEVWCVREEHTGPAPTDVRRALVAVPMDGSAAQDPSAVRVVAEGRRFLACPRLSPDGERLSWIGWDHPDMPWDSTFLTVAAIGPDGTAAEPRDVAGGPGESVVQAEWGDAATLFCVSDASGWWNPYQITIGPDGGAARAPVALAPDQEEYGGPLWTLGQRWILPLNSGLIAAVHGTGSTRLSLLCPDSGALTDVATPHTEWSGKLAQAGAAGGTVVGVAASPDLSSQVVAVVAADRSWRSLSRRAGDEPEVQHGYAPRAERRVFTGPGGREVHAIVHPPHNPRADGPEGEPPPYAVWAHGGPTGRSTTAQDAEVAYFTSRGIGVVQVDYGGSTGYGRAYRERLRGRWGVVDVEDCAAVARALAAEGSADPDRLAIRGGSAGGWTAAAALAAEDVFACGVIQYPIVDLAGWRTGETHDFESQYLESLVGPWPQERRRYEERSPVNRADAITAPFVLMQGDEDEICPPVQARRLLERVKGRGVPHAYMEFAGEQHGFRRAESIQAALEAELSLYAEVFGFDTDAPALELRS</sequence>
<comment type="caution">
    <text evidence="2">The sequence shown here is derived from an EMBL/GenBank/DDBJ whole genome shotgun (WGS) entry which is preliminary data.</text>
</comment>
<dbReference type="InterPro" id="IPR001375">
    <property type="entry name" value="Peptidase_S9_cat"/>
</dbReference>
<dbReference type="Gene3D" id="3.40.50.1820">
    <property type="entry name" value="alpha/beta hydrolase"/>
    <property type="match status" value="1"/>
</dbReference>
<feature type="domain" description="Peptidase S9 prolyl oligopeptidase catalytic" evidence="1">
    <location>
        <begin position="453"/>
        <end position="659"/>
    </location>
</feature>
<accession>A0ABT4TVK7</accession>
<dbReference type="InterPro" id="IPR029058">
    <property type="entry name" value="AB_hydrolase_fold"/>
</dbReference>
<evidence type="ECO:0000313" key="3">
    <source>
        <dbReference type="Proteomes" id="UP001165685"/>
    </source>
</evidence>
<evidence type="ECO:0000259" key="1">
    <source>
        <dbReference type="Pfam" id="PF00326"/>
    </source>
</evidence>
<dbReference type="EMBL" id="JAQFWP010000101">
    <property type="protein sequence ID" value="MDA2808733.1"/>
    <property type="molecule type" value="Genomic_DNA"/>
</dbReference>
<proteinExistence type="predicted"/>
<dbReference type="Pfam" id="PF00326">
    <property type="entry name" value="Peptidase_S9"/>
    <property type="match status" value="1"/>
</dbReference>
<organism evidence="2 3">
    <name type="scientific">Nocardiopsis suaedae</name>
    <dbReference type="NCBI Taxonomy" id="3018444"/>
    <lineage>
        <taxon>Bacteria</taxon>
        <taxon>Bacillati</taxon>
        <taxon>Actinomycetota</taxon>
        <taxon>Actinomycetes</taxon>
        <taxon>Streptosporangiales</taxon>
        <taxon>Nocardiopsidaceae</taxon>
        <taxon>Nocardiopsis</taxon>
    </lineage>
</organism>
<dbReference type="Proteomes" id="UP001165685">
    <property type="component" value="Unassembled WGS sequence"/>
</dbReference>
<dbReference type="PANTHER" id="PTHR43056:SF5">
    <property type="entry name" value="PEPTIDASE S9 PROLYL OLIGOPEPTIDASE CATALYTIC DOMAIN-CONTAINING PROTEIN"/>
    <property type="match status" value="1"/>
</dbReference>
<dbReference type="InterPro" id="IPR050585">
    <property type="entry name" value="Xaa-Pro_dipeptidyl-ppase/CocE"/>
</dbReference>
<gene>
    <name evidence="2" type="ORF">O4U47_29780</name>
</gene>
<protein>
    <submittedName>
        <fullName evidence="2">Prolyl oligopeptidase family serine peptidase</fullName>
    </submittedName>
</protein>
<keyword evidence="3" id="KW-1185">Reference proteome</keyword>
<dbReference type="RefSeq" id="WP_270681321.1">
    <property type="nucleotide sequence ID" value="NZ_JAQFWP010000101.1"/>
</dbReference>
<dbReference type="SUPFAM" id="SSF53474">
    <property type="entry name" value="alpha/beta-Hydrolases"/>
    <property type="match status" value="1"/>
</dbReference>
<name>A0ABT4TVK7_9ACTN</name>
<dbReference type="SUPFAM" id="SSF69322">
    <property type="entry name" value="Tricorn protease domain 2"/>
    <property type="match status" value="1"/>
</dbReference>
<dbReference type="PANTHER" id="PTHR43056">
    <property type="entry name" value="PEPTIDASE S9 PROLYL OLIGOPEPTIDASE"/>
    <property type="match status" value="1"/>
</dbReference>